<sequence length="59" mass="6065">MVGLLVPIASAFDSSVVNEDGVASEDILGFGSTRTLLLLAALMPTRRVLAATGSVRSMS</sequence>
<gene>
    <name evidence="1" type="ORF">DD237_008585</name>
</gene>
<accession>A0A3R7XQA0</accession>
<dbReference type="Proteomes" id="UP000286097">
    <property type="component" value="Unassembled WGS sequence"/>
</dbReference>
<comment type="caution">
    <text evidence="1">The sequence shown here is derived from an EMBL/GenBank/DDBJ whole genome shotgun (WGS) entry which is preliminary data.</text>
</comment>
<dbReference type="EMBL" id="QKXF01000501">
    <property type="protein sequence ID" value="RQM10957.1"/>
    <property type="molecule type" value="Genomic_DNA"/>
</dbReference>
<reference evidence="1 2" key="1">
    <citation type="submission" date="2018-06" db="EMBL/GenBank/DDBJ databases">
        <title>Comparative genomics of downy mildews reveals potential adaptations to biotrophy.</title>
        <authorList>
            <person name="Fletcher K."/>
            <person name="Klosterman S.J."/>
            <person name="Derevnina L."/>
            <person name="Martin F."/>
            <person name="Koike S."/>
            <person name="Reyes Chin-Wo S."/>
            <person name="Mou B."/>
            <person name="Michelmore R."/>
        </authorList>
    </citation>
    <scope>NUCLEOTIDE SEQUENCE [LARGE SCALE GENOMIC DNA]</scope>
    <source>
        <strain evidence="1 2">R13</strain>
    </source>
</reference>
<proteinExistence type="predicted"/>
<dbReference type="AlphaFoldDB" id="A0A3R7XQA0"/>
<dbReference type="VEuPathDB" id="FungiDB:DD237_008585"/>
<evidence type="ECO:0000313" key="1">
    <source>
        <dbReference type="EMBL" id="RQM10957.1"/>
    </source>
</evidence>
<protein>
    <submittedName>
        <fullName evidence="1">Uncharacterized protein</fullName>
    </submittedName>
</protein>
<organism evidence="1 2">
    <name type="scientific">Peronospora effusa</name>
    <dbReference type="NCBI Taxonomy" id="542832"/>
    <lineage>
        <taxon>Eukaryota</taxon>
        <taxon>Sar</taxon>
        <taxon>Stramenopiles</taxon>
        <taxon>Oomycota</taxon>
        <taxon>Peronosporomycetes</taxon>
        <taxon>Peronosporales</taxon>
        <taxon>Peronosporaceae</taxon>
        <taxon>Peronospora</taxon>
    </lineage>
</organism>
<evidence type="ECO:0000313" key="2">
    <source>
        <dbReference type="Proteomes" id="UP000286097"/>
    </source>
</evidence>
<name>A0A3R7XQA0_9STRA</name>